<dbReference type="Proteomes" id="UP001174839">
    <property type="component" value="Unassembled WGS sequence"/>
</dbReference>
<dbReference type="Pfam" id="PF00534">
    <property type="entry name" value="Glycos_transf_1"/>
    <property type="match status" value="1"/>
</dbReference>
<evidence type="ECO:0000313" key="3">
    <source>
        <dbReference type="EMBL" id="MDM9629900.1"/>
    </source>
</evidence>
<dbReference type="EMBL" id="JAUDUY010000001">
    <property type="protein sequence ID" value="MDM9629900.1"/>
    <property type="molecule type" value="Genomic_DNA"/>
</dbReference>
<dbReference type="PANTHER" id="PTHR45947:SF15">
    <property type="entry name" value="TEICHURONIC ACID BIOSYNTHESIS GLYCOSYLTRANSFERASE TUAC-RELATED"/>
    <property type="match status" value="1"/>
</dbReference>
<dbReference type="EC" id="2.4.-.-" evidence="3"/>
<gene>
    <name evidence="3" type="ORF">QU605_00345</name>
</gene>
<name>A0ABT7WAF1_9FLAO</name>
<proteinExistence type="predicted"/>
<dbReference type="Gene3D" id="3.40.50.2000">
    <property type="entry name" value="Glycogen Phosphorylase B"/>
    <property type="match status" value="2"/>
</dbReference>
<protein>
    <submittedName>
        <fullName evidence="3">Glycosyltransferase family 4 protein</fullName>
        <ecNumber evidence="3">2.4.-.-</ecNumber>
    </submittedName>
</protein>
<dbReference type="InterPro" id="IPR050194">
    <property type="entry name" value="Glycosyltransferase_grp1"/>
</dbReference>
<reference evidence="3" key="1">
    <citation type="submission" date="2023-06" db="EMBL/GenBank/DDBJ databases">
        <title>Robiginitalea aurantiacus sp. nov. and Algoriphagus sediminis sp. nov., isolated from coastal sediment.</title>
        <authorList>
            <person name="Zhou Z.Y."/>
            <person name="An J."/>
            <person name="Jia Y.W."/>
            <person name="Du Z.J."/>
        </authorList>
    </citation>
    <scope>NUCLEOTIDE SEQUENCE</scope>
    <source>
        <strain evidence="3">M39</strain>
    </source>
</reference>
<keyword evidence="3" id="KW-0328">Glycosyltransferase</keyword>
<dbReference type="SUPFAM" id="SSF53756">
    <property type="entry name" value="UDP-Glycosyltransferase/glycogen phosphorylase"/>
    <property type="match status" value="1"/>
</dbReference>
<dbReference type="Pfam" id="PF13439">
    <property type="entry name" value="Glyco_transf_4"/>
    <property type="match status" value="1"/>
</dbReference>
<dbReference type="GO" id="GO:0016757">
    <property type="term" value="F:glycosyltransferase activity"/>
    <property type="evidence" value="ECO:0007669"/>
    <property type="project" value="UniProtKB-KW"/>
</dbReference>
<evidence type="ECO:0000259" key="2">
    <source>
        <dbReference type="Pfam" id="PF13439"/>
    </source>
</evidence>
<sequence length="345" mass="39502">MRILLLSNMYPSKEKPYAGIFVKNQFEEIGNQMRKDEQVDIFYMPRRFTGKLGTILKYIRAFFLFIPFIFRKYDLIHLHFFYPLIYLVWIYKKIHPNATAVVTFHGKDITVAVTEKNKKHLKKLAESVDFAIPVGKTLASMVQAKLHLETGMVLPVGVDDRIFRPEENVEKCYDFVWIGSFIHRKGIDLLIQAIRQLDRDDVTFCFCGSGEYIEELQDLAKSYPISIKQNLTQPEISRLLNQARFFVLMSRNEGFPTATIEAMYCGIPVLTSDIPQFLEQVNPGVNGYTTPLGDVAAVAEKLGALKDLSDSEYSKLSKGALKSFRELSLQNVCSQLLNAYRKLAK</sequence>
<dbReference type="RefSeq" id="WP_289723268.1">
    <property type="nucleotide sequence ID" value="NZ_JAUDUY010000001.1"/>
</dbReference>
<keyword evidence="3" id="KW-0808">Transferase</keyword>
<dbReference type="InterPro" id="IPR001296">
    <property type="entry name" value="Glyco_trans_1"/>
</dbReference>
<evidence type="ECO:0000313" key="4">
    <source>
        <dbReference type="Proteomes" id="UP001174839"/>
    </source>
</evidence>
<dbReference type="InterPro" id="IPR028098">
    <property type="entry name" value="Glyco_trans_4-like_N"/>
</dbReference>
<accession>A0ABT7WAF1</accession>
<organism evidence="3 4">
    <name type="scientific">Robiginitalea aurantiaca</name>
    <dbReference type="NCBI Taxonomy" id="3056915"/>
    <lineage>
        <taxon>Bacteria</taxon>
        <taxon>Pseudomonadati</taxon>
        <taxon>Bacteroidota</taxon>
        <taxon>Flavobacteriia</taxon>
        <taxon>Flavobacteriales</taxon>
        <taxon>Flavobacteriaceae</taxon>
        <taxon>Robiginitalea</taxon>
    </lineage>
</organism>
<feature type="domain" description="Glycosyltransferase subfamily 4-like N-terminal" evidence="2">
    <location>
        <begin position="39"/>
        <end position="159"/>
    </location>
</feature>
<keyword evidence="4" id="KW-1185">Reference proteome</keyword>
<evidence type="ECO:0000259" key="1">
    <source>
        <dbReference type="Pfam" id="PF00534"/>
    </source>
</evidence>
<dbReference type="CDD" id="cd03801">
    <property type="entry name" value="GT4_PimA-like"/>
    <property type="match status" value="1"/>
</dbReference>
<comment type="caution">
    <text evidence="3">The sequence shown here is derived from an EMBL/GenBank/DDBJ whole genome shotgun (WGS) entry which is preliminary data.</text>
</comment>
<dbReference type="PANTHER" id="PTHR45947">
    <property type="entry name" value="SULFOQUINOVOSYL TRANSFERASE SQD2"/>
    <property type="match status" value="1"/>
</dbReference>
<feature type="domain" description="Glycosyl transferase family 1" evidence="1">
    <location>
        <begin position="161"/>
        <end position="317"/>
    </location>
</feature>